<dbReference type="FunFam" id="3.30.420.390:FF:000004">
    <property type="entry name" value="DNA polymerase subunit gamma-1, mitochondrial"/>
    <property type="match status" value="1"/>
</dbReference>
<comment type="cofactor">
    <cofactor evidence="1">
        <name>Mg(2+)</name>
        <dbReference type="ChEBI" id="CHEBI:18420"/>
    </cofactor>
</comment>
<evidence type="ECO:0000259" key="15">
    <source>
        <dbReference type="SMART" id="SM00482"/>
    </source>
</evidence>
<dbReference type="PROSITE" id="PS00447">
    <property type="entry name" value="DNA_POLYMERASE_A"/>
    <property type="match status" value="1"/>
</dbReference>
<dbReference type="InterPro" id="IPR012337">
    <property type="entry name" value="RNaseH-like_sf"/>
</dbReference>
<dbReference type="PANTHER" id="PTHR10267:SF0">
    <property type="entry name" value="DNA POLYMERASE SUBUNIT GAMMA-1"/>
    <property type="match status" value="1"/>
</dbReference>
<comment type="similarity">
    <text evidence="3">Belongs to the DNA polymerase type-A family.</text>
</comment>
<evidence type="ECO:0000256" key="6">
    <source>
        <dbReference type="ARBA" id="ARBA00022679"/>
    </source>
</evidence>
<comment type="subcellular location">
    <subcellularLocation>
        <location evidence="2">Mitochondrion matrix</location>
        <location evidence="2">Mitochondrion nucleoid</location>
    </subcellularLocation>
</comment>
<evidence type="ECO:0000313" key="17">
    <source>
        <dbReference type="EMBL" id="SSX23907.1"/>
    </source>
</evidence>
<evidence type="ECO:0000256" key="2">
    <source>
        <dbReference type="ARBA" id="ARBA00004436"/>
    </source>
</evidence>
<reference evidence="17" key="2">
    <citation type="submission" date="2018-07" db="EMBL/GenBank/DDBJ databases">
        <authorList>
            <person name="Quirk P.G."/>
            <person name="Krulwich T.A."/>
        </authorList>
    </citation>
    <scope>NUCLEOTIDE SEQUENCE</scope>
</reference>
<evidence type="ECO:0000256" key="14">
    <source>
        <dbReference type="ARBA" id="ARBA00031966"/>
    </source>
</evidence>
<keyword evidence="9" id="KW-0460">Magnesium</keyword>
<dbReference type="InterPro" id="IPR043502">
    <property type="entry name" value="DNA/RNA_pol_sf"/>
</dbReference>
<dbReference type="EMBL" id="UFQT01000392">
    <property type="protein sequence ID" value="SSX23907.1"/>
    <property type="molecule type" value="Genomic_DNA"/>
</dbReference>
<dbReference type="GO" id="GO:0005760">
    <property type="term" value="C:gamma DNA polymerase complex"/>
    <property type="evidence" value="ECO:0007669"/>
    <property type="project" value="InterPro"/>
</dbReference>
<dbReference type="Pfam" id="PF18136">
    <property type="entry name" value="DNApol_Exo"/>
    <property type="match status" value="1"/>
</dbReference>
<dbReference type="PRINTS" id="PR00867">
    <property type="entry name" value="DNAPOLG"/>
</dbReference>
<dbReference type="Gene3D" id="3.30.420.390">
    <property type="match status" value="2"/>
</dbReference>
<dbReference type="OMA" id="AMHITNL"/>
<feature type="domain" description="DNA-directed DNA polymerase family A palm" evidence="15">
    <location>
        <begin position="763"/>
        <end position="1021"/>
    </location>
</feature>
<sequence>MSQRVVGLRFYSNIPEIIPNSTKKIFKKRKVTHNEVKCEKETKNQVPDYRENEFKIQMLSRCLYQQIFKNIPEHKKMENRDQFEKFKSDLERHSLKLDTSPRFPDSNIILPKMKGEDIQEHFYHIGEMQSQAYRELTRSLITNRVPPLPNTWILAPGWVQYHPEKGPIQIEFPPDNALVFDVETCVKNGPAPVLACAVSDKYWYSWVSNALIMTDDDAGKNATLDDYIPLESSNMVDDTARIVIGHNVSFDRARVKEQYYLHQSGLRFLDTMSLHVAVSGVTSYQRAMLKSKKEQDINDMLWREQTSLNSLLEVYKLYCKKDLSKEPRNIFVEGNLADVLENFQELVQYCALDVIATREVLTELFPLFMERFPHPVTLAGILEIGMAYLPINSNWTRYVNTSNETFNKLNIESKQLLARKAIDACKLMKDEAYKKDLWLWDEDWSVQKPKTTKKVKDDESEQNVDKIILKDELSQEIKDDLHALEKTLSEGYKRDPSLKPLFLPGFPAWYRKLCSKPNTDTFIYNGFPDKVSNSMKITPKLLNLCWEGYPLHHVKGHGWGFLVPFADKPPEDYIEDTRIPIEELIKKCPIVDPKTFRGARPKDLTGLWQDVEQKLSKKDYYSKAKKDQTGGKYTGTGIWSDLILEGCCYFLKLPHKDGPANNVGNPLSKDFITKFSENVLSGDGVVAERVMEIGRMLSYWRNNCDRIEGQMLMWIPAHNLPETLQKYQIGAIIPQIVVCGTLTRRAMEPTWLTASNAKEQRIGSELRAMVQAPPGYKIVGADVDSQELWIASVLGDAYAAKMHGATPLGWMTLSGTKSDGTDMHSVTAKAIGINRDQAKVINYARIYGAGQQFAVQLLKQFNPTISDAEAKSKAFKMFLMTKGKKCYRILPQYEDQFENIAYTQKEAIRISSLHGKHVLEMFKSPKWEGGTESAMFNRLEEIASEPTPKTPFLQSRLSRALEPAQGLEDRFLTTRINWVVQSGAVDFLHLMLVCMRWLMKNNVKFCLSFHDEVRYLVKDEDAYKAALAMHITNLLTRCFCSSKLGLNDLPQSVAFFSSVEVDTVLRKEATLDCKTPSNPDGLSAGYGIGPGESLDIYTSITKAGSSDIREWKWHKKQI</sequence>
<evidence type="ECO:0000256" key="4">
    <source>
        <dbReference type="ARBA" id="ARBA00012417"/>
    </source>
</evidence>
<dbReference type="SUPFAM" id="SSF56672">
    <property type="entry name" value="DNA/RNA polymerases"/>
    <property type="match status" value="1"/>
</dbReference>
<reference evidence="16" key="1">
    <citation type="submission" date="2018-04" db="EMBL/GenBank/DDBJ databases">
        <authorList>
            <person name="Go L.Y."/>
            <person name="Mitchell J.A."/>
        </authorList>
    </citation>
    <scope>NUCLEOTIDE SEQUENCE</scope>
    <source>
        <tissue evidence="16">Whole organism</tissue>
    </source>
</reference>
<keyword evidence="8" id="KW-0235">DNA replication</keyword>
<evidence type="ECO:0000256" key="12">
    <source>
        <dbReference type="ARBA" id="ARBA00023128"/>
    </source>
</evidence>
<dbReference type="PANTHER" id="PTHR10267">
    <property type="entry name" value="DNA POLYMERASE SUBUNIT GAMMA-1"/>
    <property type="match status" value="1"/>
</dbReference>
<gene>
    <name evidence="16" type="primary">CSON009793</name>
</gene>
<proteinExistence type="inferred from homology"/>
<dbReference type="FunFam" id="1.10.150.20:FF:000024">
    <property type="entry name" value="DNA polymerase gamma, catalytic subunit"/>
    <property type="match status" value="1"/>
</dbReference>
<dbReference type="GO" id="GO:0003677">
    <property type="term" value="F:DNA binding"/>
    <property type="evidence" value="ECO:0007669"/>
    <property type="project" value="UniProtKB-KW"/>
</dbReference>
<organism evidence="16">
    <name type="scientific">Culicoides sonorensis</name>
    <name type="common">Biting midge</name>
    <dbReference type="NCBI Taxonomy" id="179676"/>
    <lineage>
        <taxon>Eukaryota</taxon>
        <taxon>Metazoa</taxon>
        <taxon>Ecdysozoa</taxon>
        <taxon>Arthropoda</taxon>
        <taxon>Hexapoda</taxon>
        <taxon>Insecta</taxon>
        <taxon>Pterygota</taxon>
        <taxon>Neoptera</taxon>
        <taxon>Endopterygota</taxon>
        <taxon>Diptera</taxon>
        <taxon>Nematocera</taxon>
        <taxon>Chironomoidea</taxon>
        <taxon>Ceratopogonidae</taxon>
        <taxon>Ceratopogoninae</taxon>
        <taxon>Culicoides</taxon>
        <taxon>Monoculicoides</taxon>
    </lineage>
</organism>
<dbReference type="VEuPathDB" id="VectorBase:CSON009793"/>
<dbReference type="AlphaFoldDB" id="A0A336KHX2"/>
<evidence type="ECO:0000256" key="7">
    <source>
        <dbReference type="ARBA" id="ARBA00022695"/>
    </source>
</evidence>
<keyword evidence="13" id="KW-1135">Mitochondrion nucleoid</keyword>
<keyword evidence="6" id="KW-0808">Transferase</keyword>
<evidence type="ECO:0000256" key="13">
    <source>
        <dbReference type="ARBA" id="ARBA00023271"/>
    </source>
</evidence>
<dbReference type="GO" id="GO:0003887">
    <property type="term" value="F:DNA-directed DNA polymerase activity"/>
    <property type="evidence" value="ECO:0007669"/>
    <property type="project" value="UniProtKB-KW"/>
</dbReference>
<dbReference type="Gene3D" id="1.10.150.20">
    <property type="entry name" value="5' to 3' exonuclease, C-terminal subdomain"/>
    <property type="match status" value="1"/>
</dbReference>
<dbReference type="GO" id="GO:0008408">
    <property type="term" value="F:3'-5' exonuclease activity"/>
    <property type="evidence" value="ECO:0007669"/>
    <property type="project" value="TreeGrafter"/>
</dbReference>
<evidence type="ECO:0000256" key="5">
    <source>
        <dbReference type="ARBA" id="ARBA00015350"/>
    </source>
</evidence>
<evidence type="ECO:0000256" key="3">
    <source>
        <dbReference type="ARBA" id="ARBA00007705"/>
    </source>
</evidence>
<keyword evidence="12" id="KW-0496">Mitochondrion</keyword>
<dbReference type="GO" id="GO:0042645">
    <property type="term" value="C:mitochondrial nucleoid"/>
    <property type="evidence" value="ECO:0007669"/>
    <property type="project" value="UniProtKB-SubCell"/>
</dbReference>
<evidence type="ECO:0000256" key="9">
    <source>
        <dbReference type="ARBA" id="ARBA00022842"/>
    </source>
</evidence>
<dbReference type="EMBL" id="UFQS01000392">
    <property type="protein sequence ID" value="SSX03542.1"/>
    <property type="molecule type" value="Genomic_DNA"/>
</dbReference>
<dbReference type="EC" id="2.7.7.7" evidence="4"/>
<evidence type="ECO:0000256" key="11">
    <source>
        <dbReference type="ARBA" id="ARBA00023125"/>
    </source>
</evidence>
<dbReference type="InterPro" id="IPR001098">
    <property type="entry name" value="DNA-dir_DNA_pol_A_palm_dom"/>
</dbReference>
<protein>
    <recommendedName>
        <fullName evidence="5">DNA polymerase subunit gamma-1</fullName>
        <ecNumber evidence="4">2.7.7.7</ecNumber>
    </recommendedName>
    <alternativeName>
        <fullName evidence="14">Mitochondrial DNA polymerase catalytic subunit</fullName>
    </alternativeName>
</protein>
<keyword evidence="10" id="KW-0239">DNA-directed DNA polymerase</keyword>
<evidence type="ECO:0000256" key="8">
    <source>
        <dbReference type="ARBA" id="ARBA00022705"/>
    </source>
</evidence>
<accession>A0A336KHX2</accession>
<keyword evidence="7" id="KW-0548">Nucleotidyltransferase</keyword>
<evidence type="ECO:0000256" key="1">
    <source>
        <dbReference type="ARBA" id="ARBA00001946"/>
    </source>
</evidence>
<dbReference type="InterPro" id="IPR019760">
    <property type="entry name" value="DNA-dir_DNA_pol_A_CS"/>
</dbReference>
<dbReference type="InterPro" id="IPR002297">
    <property type="entry name" value="DNA-dir_DNA_pol_A_mt"/>
</dbReference>
<keyword evidence="11" id="KW-0238">DNA-binding</keyword>
<dbReference type="Pfam" id="PF00476">
    <property type="entry name" value="DNA_pol_A"/>
    <property type="match status" value="1"/>
</dbReference>
<dbReference type="SUPFAM" id="SSF53098">
    <property type="entry name" value="Ribonuclease H-like"/>
    <property type="match status" value="1"/>
</dbReference>
<dbReference type="Gene3D" id="3.30.70.370">
    <property type="match status" value="1"/>
</dbReference>
<dbReference type="SMART" id="SM00482">
    <property type="entry name" value="POLAc"/>
    <property type="match status" value="1"/>
</dbReference>
<dbReference type="GO" id="GO:0006264">
    <property type="term" value="P:mitochondrial DNA replication"/>
    <property type="evidence" value="ECO:0007669"/>
    <property type="project" value="TreeGrafter"/>
</dbReference>
<name>A0A336KHX2_CULSO</name>
<evidence type="ECO:0000313" key="16">
    <source>
        <dbReference type="EMBL" id="SSX03542.1"/>
    </source>
</evidence>
<dbReference type="InterPro" id="IPR041336">
    <property type="entry name" value="DNApol_Exo"/>
</dbReference>
<evidence type="ECO:0000256" key="10">
    <source>
        <dbReference type="ARBA" id="ARBA00022932"/>
    </source>
</evidence>